<evidence type="ECO:0000256" key="2">
    <source>
        <dbReference type="ARBA" id="ARBA00022692"/>
    </source>
</evidence>
<evidence type="ECO:0000256" key="1">
    <source>
        <dbReference type="ARBA" id="ARBA00004141"/>
    </source>
</evidence>
<evidence type="ECO:0000256" key="3">
    <source>
        <dbReference type="ARBA" id="ARBA00022989"/>
    </source>
</evidence>
<sequence>MKKYIPLALRLLVAIILIQTLRFKFSAHPDSVYIFEKVGLEPVGRISIGILELLAGILLLIPKTVWVGATLTLGIIGGAMIMHLTQLGIEVKNDGGVLFITAIVTFILSAIILYIHRKDIPFIKKS</sequence>
<name>A0ABP9GAJ7_9FLAO</name>
<dbReference type="Proteomes" id="UP001501302">
    <property type="component" value="Unassembled WGS sequence"/>
</dbReference>
<dbReference type="RefSeq" id="WP_345189634.1">
    <property type="nucleotide sequence ID" value="NZ_BAABJJ010000002.1"/>
</dbReference>
<reference evidence="7" key="1">
    <citation type="journal article" date="2019" name="Int. J. Syst. Evol. Microbiol.">
        <title>The Global Catalogue of Microorganisms (GCM) 10K type strain sequencing project: providing services to taxonomists for standard genome sequencing and annotation.</title>
        <authorList>
            <consortium name="The Broad Institute Genomics Platform"/>
            <consortium name="The Broad Institute Genome Sequencing Center for Infectious Disease"/>
            <person name="Wu L."/>
            <person name="Ma J."/>
        </authorList>
    </citation>
    <scope>NUCLEOTIDE SEQUENCE [LARGE SCALE GENOMIC DNA]</scope>
    <source>
        <strain evidence="7">JCM 18285</strain>
    </source>
</reference>
<comment type="subcellular location">
    <subcellularLocation>
        <location evidence="1">Membrane</location>
        <topology evidence="1">Multi-pass membrane protein</topology>
    </subcellularLocation>
</comment>
<accession>A0ABP9GAJ7</accession>
<evidence type="ECO:0000313" key="6">
    <source>
        <dbReference type="EMBL" id="GAA4933304.1"/>
    </source>
</evidence>
<feature type="transmembrane region" description="Helical" evidence="5">
    <location>
        <begin position="95"/>
        <end position="115"/>
    </location>
</feature>
<keyword evidence="7" id="KW-1185">Reference proteome</keyword>
<proteinExistence type="predicted"/>
<evidence type="ECO:0008006" key="8">
    <source>
        <dbReference type="Google" id="ProtNLM"/>
    </source>
</evidence>
<gene>
    <name evidence="6" type="ORF">GCM10023314_02180</name>
</gene>
<evidence type="ECO:0000313" key="7">
    <source>
        <dbReference type="Proteomes" id="UP001501302"/>
    </source>
</evidence>
<dbReference type="InterPro" id="IPR032808">
    <property type="entry name" value="DoxX"/>
</dbReference>
<keyword evidence="4 5" id="KW-0472">Membrane</keyword>
<keyword evidence="3 5" id="KW-1133">Transmembrane helix</keyword>
<dbReference type="EMBL" id="BAABJJ010000002">
    <property type="protein sequence ID" value="GAA4933304.1"/>
    <property type="molecule type" value="Genomic_DNA"/>
</dbReference>
<feature type="transmembrane region" description="Helical" evidence="5">
    <location>
        <begin position="43"/>
        <end position="61"/>
    </location>
</feature>
<organism evidence="6 7">
    <name type="scientific">Algibacter agarivorans</name>
    <dbReference type="NCBI Taxonomy" id="1109741"/>
    <lineage>
        <taxon>Bacteria</taxon>
        <taxon>Pseudomonadati</taxon>
        <taxon>Bacteroidota</taxon>
        <taxon>Flavobacteriia</taxon>
        <taxon>Flavobacteriales</taxon>
        <taxon>Flavobacteriaceae</taxon>
        <taxon>Algibacter</taxon>
    </lineage>
</organism>
<comment type="caution">
    <text evidence="6">The sequence shown here is derived from an EMBL/GenBank/DDBJ whole genome shotgun (WGS) entry which is preliminary data.</text>
</comment>
<keyword evidence="2 5" id="KW-0812">Transmembrane</keyword>
<feature type="transmembrane region" description="Helical" evidence="5">
    <location>
        <begin position="68"/>
        <end position="89"/>
    </location>
</feature>
<dbReference type="Pfam" id="PF07681">
    <property type="entry name" value="DoxX"/>
    <property type="match status" value="1"/>
</dbReference>
<evidence type="ECO:0000256" key="5">
    <source>
        <dbReference type="SAM" id="Phobius"/>
    </source>
</evidence>
<protein>
    <recommendedName>
        <fullName evidence="8">DoxX-like family protein</fullName>
    </recommendedName>
</protein>
<evidence type="ECO:0000256" key="4">
    <source>
        <dbReference type="ARBA" id="ARBA00023136"/>
    </source>
</evidence>